<dbReference type="VEuPathDB" id="TrichDB:TRFO_34122"/>
<keyword evidence="2" id="KW-0812">Transmembrane</keyword>
<dbReference type="EMBL" id="MLAK01001006">
    <property type="protein sequence ID" value="OHS99403.1"/>
    <property type="molecule type" value="Genomic_DNA"/>
</dbReference>
<evidence type="ECO:0000313" key="4">
    <source>
        <dbReference type="Proteomes" id="UP000179807"/>
    </source>
</evidence>
<name>A0A1J4JPG1_9EUKA</name>
<dbReference type="SMART" id="SM00671">
    <property type="entry name" value="SEL1"/>
    <property type="match status" value="2"/>
</dbReference>
<feature type="transmembrane region" description="Helical" evidence="2">
    <location>
        <begin position="360"/>
        <end position="381"/>
    </location>
</feature>
<dbReference type="InterPro" id="IPR011990">
    <property type="entry name" value="TPR-like_helical_dom_sf"/>
</dbReference>
<evidence type="ECO:0000256" key="2">
    <source>
        <dbReference type="SAM" id="Phobius"/>
    </source>
</evidence>
<comment type="caution">
    <text evidence="3">The sequence shown here is derived from an EMBL/GenBank/DDBJ whole genome shotgun (WGS) entry which is preliminary data.</text>
</comment>
<keyword evidence="4" id="KW-1185">Reference proteome</keyword>
<protein>
    <recommendedName>
        <fullName evidence="5">Sel1 repeat family protein</fullName>
    </recommendedName>
</protein>
<sequence>MSEIRSEYLKAQVPIAEPLQAVQKKPFYITQNEEFKAYAQTPVSQHWSEFIHSVKLTDDTFPSEIIPNATYTWTQEGKTIKIKLNDSLKFNLDNPEEIRITETSITSPHIRGDFLFPILTSEIKENEIILIINEYPNTANSNDPIDKWPVLITGGEDPDPYSLYLLSELSKISEKAEFYYFWLIQAAEHGFELSQKSFAMNLLSGRKFEQAMYWFTRYAISTRDEFSQVVIAQYLFEAKDENTDPVLAENILINLVKEGAKDPLYYLGYLHLQKMENWNNDEKLAVKYLQESCEQNNDCLSMQLLADCYKSGLGCERDFKKGIYYEQLATKTALKEKVEEVKNEVTEKKEKIEEKSDIPLASFIASAVAVAGVAACGLYVFRRIFRK</sequence>
<keyword evidence="2" id="KW-0472">Membrane</keyword>
<evidence type="ECO:0000313" key="3">
    <source>
        <dbReference type="EMBL" id="OHS99403.1"/>
    </source>
</evidence>
<feature type="coiled-coil region" evidence="1">
    <location>
        <begin position="331"/>
        <end position="358"/>
    </location>
</feature>
<dbReference type="RefSeq" id="XP_068352540.1">
    <property type="nucleotide sequence ID" value="XM_068509481.1"/>
</dbReference>
<evidence type="ECO:0000256" key="1">
    <source>
        <dbReference type="SAM" id="Coils"/>
    </source>
</evidence>
<dbReference type="SUPFAM" id="SSF81901">
    <property type="entry name" value="HCP-like"/>
    <property type="match status" value="1"/>
</dbReference>
<keyword evidence="2" id="KW-1133">Transmembrane helix</keyword>
<dbReference type="GeneID" id="94844185"/>
<evidence type="ECO:0008006" key="5">
    <source>
        <dbReference type="Google" id="ProtNLM"/>
    </source>
</evidence>
<dbReference type="AlphaFoldDB" id="A0A1J4JPG1"/>
<dbReference type="InterPro" id="IPR006597">
    <property type="entry name" value="Sel1-like"/>
</dbReference>
<accession>A0A1J4JPG1</accession>
<gene>
    <name evidence="3" type="ORF">TRFO_34122</name>
</gene>
<dbReference type="Gene3D" id="1.25.40.10">
    <property type="entry name" value="Tetratricopeptide repeat domain"/>
    <property type="match status" value="1"/>
</dbReference>
<keyword evidence="1" id="KW-0175">Coiled coil</keyword>
<dbReference type="Proteomes" id="UP000179807">
    <property type="component" value="Unassembled WGS sequence"/>
</dbReference>
<organism evidence="3 4">
    <name type="scientific">Tritrichomonas foetus</name>
    <dbReference type="NCBI Taxonomy" id="1144522"/>
    <lineage>
        <taxon>Eukaryota</taxon>
        <taxon>Metamonada</taxon>
        <taxon>Parabasalia</taxon>
        <taxon>Tritrichomonadida</taxon>
        <taxon>Tritrichomonadidae</taxon>
        <taxon>Tritrichomonas</taxon>
    </lineage>
</organism>
<reference evidence="3" key="1">
    <citation type="submission" date="2016-10" db="EMBL/GenBank/DDBJ databases">
        <authorList>
            <person name="Benchimol M."/>
            <person name="Almeida L.G."/>
            <person name="Vasconcelos A.T."/>
            <person name="Perreira-Neves A."/>
            <person name="Rosa I.A."/>
            <person name="Tasca T."/>
            <person name="Bogo M.R."/>
            <person name="de Souza W."/>
        </authorList>
    </citation>
    <scope>NUCLEOTIDE SEQUENCE [LARGE SCALE GENOMIC DNA]</scope>
    <source>
        <strain evidence="3">K</strain>
    </source>
</reference>
<proteinExistence type="predicted"/>